<gene>
    <name evidence="2" type="ORF">SERLADRAFT_436206</name>
</gene>
<dbReference type="AlphaFoldDB" id="F8NS79"/>
<reference evidence="2" key="1">
    <citation type="submission" date="2011-04" db="EMBL/GenBank/DDBJ databases">
        <title>Evolution of plant cell wall degrading machinery underlies the functional diversity of forest fungi.</title>
        <authorList>
            <consortium name="US DOE Joint Genome Institute (JGI-PGF)"/>
            <person name="Eastwood D.C."/>
            <person name="Floudas D."/>
            <person name="Binder M."/>
            <person name="Majcherczyk A."/>
            <person name="Schneider P."/>
            <person name="Aerts A."/>
            <person name="Asiegbu F.O."/>
            <person name="Baker S.E."/>
            <person name="Barry K."/>
            <person name="Bendiksby M."/>
            <person name="Blumentritt M."/>
            <person name="Coutinho P.M."/>
            <person name="Cullen D."/>
            <person name="Cullen D."/>
            <person name="Gathman A."/>
            <person name="Goodell B."/>
            <person name="Henrissat B."/>
            <person name="Ihrmark K."/>
            <person name="Kauserud H."/>
            <person name="Kohler A."/>
            <person name="LaButti K."/>
            <person name="Lapidus A."/>
            <person name="Lavin J.L."/>
            <person name="Lee Y.-H."/>
            <person name="Lindquist E."/>
            <person name="Lilly W."/>
            <person name="Lucas S."/>
            <person name="Morin E."/>
            <person name="Murat C."/>
            <person name="Oguiza J.A."/>
            <person name="Park J."/>
            <person name="Pisabarro A.G."/>
            <person name="Riley R."/>
            <person name="Rosling A."/>
            <person name="Salamov A."/>
            <person name="Schmidt O."/>
            <person name="Schmutz J."/>
            <person name="Skrede I."/>
            <person name="Stenlid J."/>
            <person name="Wiebenga A."/>
            <person name="Xie X."/>
            <person name="Kues U."/>
            <person name="Hibbett D.S."/>
            <person name="Hoffmeister D."/>
            <person name="Hogberg N."/>
            <person name="Martin F."/>
            <person name="Grigoriev I.V."/>
            <person name="Watkinson S.C."/>
        </authorList>
    </citation>
    <scope>NUCLEOTIDE SEQUENCE</scope>
    <source>
        <strain evidence="2">S7.9</strain>
    </source>
</reference>
<dbReference type="KEGG" id="sla:SERLADRAFT_436206"/>
<feature type="compositionally biased region" description="Low complexity" evidence="1">
    <location>
        <begin position="286"/>
        <end position="298"/>
    </location>
</feature>
<feature type="compositionally biased region" description="Low complexity" evidence="1">
    <location>
        <begin position="174"/>
        <end position="187"/>
    </location>
</feature>
<dbReference type="RefSeq" id="XP_007316561.1">
    <property type="nucleotide sequence ID" value="XM_007316499.1"/>
</dbReference>
<evidence type="ECO:0000313" key="2">
    <source>
        <dbReference type="EMBL" id="EGO26388.1"/>
    </source>
</evidence>
<name>F8NS79_SERL9</name>
<dbReference type="HOGENOM" id="CLU_060170_0_0_1"/>
<sequence>MSTSNSTGFPITTYSIPGDANLLANERVSFARGQRHNQADVTDTIELMSAKDAYTYLFYETEKRCPHVYHALSSMHTFLAIDLVADELLKAIDSIHSLENEHSQLNSQDSSICRAIRMEKLVLESLERHLRMSSSNGQTELTREYLESGGRILLNEARTRIERDGCTSTPPPESSHSSPRSIGSNPKPLSPPSSPPRPVSNAQTHRLTNRRGARRGWQEVILQIPTARTPSKQQSCMSKGQKDSPPGTMHRPKTGFPSNPINVDDDAAMINQLYAGTYDLGDDDPTTPQSNTSSNTQQKYHEGVRNNAPYC</sequence>
<dbReference type="Proteomes" id="UP000008064">
    <property type="component" value="Unassembled WGS sequence"/>
</dbReference>
<feature type="region of interest" description="Disordered" evidence="1">
    <location>
        <begin position="161"/>
        <end position="311"/>
    </location>
</feature>
<feature type="compositionally biased region" description="Pro residues" evidence="1">
    <location>
        <begin position="188"/>
        <end position="198"/>
    </location>
</feature>
<organism>
    <name type="scientific">Serpula lacrymans var. lacrymans (strain S7.9)</name>
    <name type="common">Dry rot fungus</name>
    <dbReference type="NCBI Taxonomy" id="578457"/>
    <lineage>
        <taxon>Eukaryota</taxon>
        <taxon>Fungi</taxon>
        <taxon>Dikarya</taxon>
        <taxon>Basidiomycota</taxon>
        <taxon>Agaricomycotina</taxon>
        <taxon>Agaricomycetes</taxon>
        <taxon>Agaricomycetidae</taxon>
        <taxon>Boletales</taxon>
        <taxon>Coniophorineae</taxon>
        <taxon>Serpulaceae</taxon>
        <taxon>Serpula</taxon>
    </lineage>
</organism>
<evidence type="ECO:0000256" key="1">
    <source>
        <dbReference type="SAM" id="MobiDB-lite"/>
    </source>
</evidence>
<proteinExistence type="predicted"/>
<protein>
    <submittedName>
        <fullName evidence="2">Uncharacterized protein</fullName>
    </submittedName>
</protein>
<accession>F8NS79</accession>
<dbReference type="GeneID" id="18814651"/>
<feature type="compositionally biased region" description="Polar residues" evidence="1">
    <location>
        <begin position="226"/>
        <end position="238"/>
    </location>
</feature>
<dbReference type="EMBL" id="GL945432">
    <property type="protein sequence ID" value="EGO26388.1"/>
    <property type="molecule type" value="Genomic_DNA"/>
</dbReference>